<dbReference type="InterPro" id="IPR050869">
    <property type="entry name" value="H3K4_H4K5_MeTrfase"/>
</dbReference>
<evidence type="ECO:0000313" key="2">
    <source>
        <dbReference type="EMBL" id="QBM85619.1"/>
    </source>
</evidence>
<dbReference type="CDD" id="cd20071">
    <property type="entry name" value="SET_SMYD"/>
    <property type="match status" value="1"/>
</dbReference>
<evidence type="ECO:0000259" key="1">
    <source>
        <dbReference type="PROSITE" id="PS50280"/>
    </source>
</evidence>
<dbReference type="Gene3D" id="2.170.270.10">
    <property type="entry name" value="SET domain"/>
    <property type="match status" value="1"/>
</dbReference>
<dbReference type="InterPro" id="IPR046341">
    <property type="entry name" value="SET_dom_sf"/>
</dbReference>
<dbReference type="AlphaFoldDB" id="A0A4P6XG40"/>
<dbReference type="EMBL" id="CP034456">
    <property type="protein sequence ID" value="QBM85619.1"/>
    <property type="molecule type" value="Genomic_DNA"/>
</dbReference>
<proteinExistence type="predicted"/>
<organism evidence="2 3">
    <name type="scientific">Metschnikowia aff. pulcherrima</name>
    <dbReference type="NCBI Taxonomy" id="2163413"/>
    <lineage>
        <taxon>Eukaryota</taxon>
        <taxon>Fungi</taxon>
        <taxon>Dikarya</taxon>
        <taxon>Ascomycota</taxon>
        <taxon>Saccharomycotina</taxon>
        <taxon>Pichiomycetes</taxon>
        <taxon>Metschnikowiaceae</taxon>
        <taxon>Metschnikowia</taxon>
    </lineage>
</organism>
<sequence length="406" mass="46204">MPTSEINTKLAGVRISSQTTESLPTPESIVQHTMTKAEEDALLQRISPFFSVKKTAYGGRGCFASQKITEGTSLLNVDLPVGSSVVRPFRKEVCTWCFHYDNGRSMKFRLVDKIYFCSDDCRSNFAAYDFDGSLTTTLCAAEDLYVKCAGEISDKDVPEDENELSKVYDEQWKSVCDWESRVFRMKPSKRPLHYPTVTAEDYAEIRYVVSTLHNMSRCKKQDCEDEEPANSGEMPYSSDISPFARKEFEVKAFDILQSSEMDKVKRYPYLLVSYMNIYKFVRLICPESWLPFVSPQSIRDIIGRNLTNAFGIWSPVTQEGEEREFFGFGVYPSASFFNHSCAFNIRKVRAGASYEFIASRDILSGEELCISYGINGDESVAQRRESLREWFFTCGCTKCTTESGNV</sequence>
<dbReference type="Proteomes" id="UP000292447">
    <property type="component" value="Chromosome I"/>
</dbReference>
<dbReference type="InterPro" id="IPR001214">
    <property type="entry name" value="SET_dom"/>
</dbReference>
<protein>
    <submittedName>
        <fullName evidence="2">SET and MYND domain-containing protein</fullName>
    </submittedName>
</protein>
<keyword evidence="3" id="KW-1185">Reference proteome</keyword>
<dbReference type="PANTHER" id="PTHR12197:SF294">
    <property type="entry name" value="POTENTIAL PROTEIN LYSINE METHYLTRANSFERASE SET6"/>
    <property type="match status" value="1"/>
</dbReference>
<dbReference type="STRING" id="2163413.A0A4P6XG40"/>
<gene>
    <name evidence="2" type="primary">MPUL0A02420</name>
    <name evidence="2" type="ORF">METSCH_A02420</name>
</gene>
<dbReference type="PROSITE" id="PS50280">
    <property type="entry name" value="SET"/>
    <property type="match status" value="1"/>
</dbReference>
<dbReference type="GO" id="GO:0005634">
    <property type="term" value="C:nucleus"/>
    <property type="evidence" value="ECO:0007669"/>
    <property type="project" value="TreeGrafter"/>
</dbReference>
<reference evidence="3" key="1">
    <citation type="submission" date="2019-03" db="EMBL/GenBank/DDBJ databases">
        <title>Snf2 controls pulcherriminic acid biosynthesis and connects pigmentation and antifungal activity of the yeast Metschnikowia pulcherrima.</title>
        <authorList>
            <person name="Gore-Lloyd D."/>
            <person name="Sumann I."/>
            <person name="Brachmann A.O."/>
            <person name="Schneeberger K."/>
            <person name="Ortiz-Merino R.A."/>
            <person name="Moreno-Beltran M."/>
            <person name="Schlaefli M."/>
            <person name="Kirner P."/>
            <person name="Santos Kron A."/>
            <person name="Wolfe K.H."/>
            <person name="Piel J."/>
            <person name="Ahrens C.H."/>
            <person name="Henk D."/>
            <person name="Freimoser F.M."/>
        </authorList>
    </citation>
    <scope>NUCLEOTIDE SEQUENCE [LARGE SCALE GENOMIC DNA]</scope>
    <source>
        <strain evidence="3">APC 1.2</strain>
    </source>
</reference>
<dbReference type="SUPFAM" id="SSF82199">
    <property type="entry name" value="SET domain"/>
    <property type="match status" value="1"/>
</dbReference>
<dbReference type="PANTHER" id="PTHR12197">
    <property type="entry name" value="HISTONE-LYSINE N-METHYLTRANSFERASE SMYD"/>
    <property type="match status" value="1"/>
</dbReference>
<dbReference type="Pfam" id="PF00856">
    <property type="entry name" value="SET"/>
    <property type="match status" value="1"/>
</dbReference>
<name>A0A4P6XG40_9ASCO</name>
<evidence type="ECO:0000313" key="3">
    <source>
        <dbReference type="Proteomes" id="UP000292447"/>
    </source>
</evidence>
<feature type="domain" description="SET" evidence="1">
    <location>
        <begin position="48"/>
        <end position="373"/>
    </location>
</feature>
<accession>A0A4P6XG40</accession>